<keyword evidence="2" id="KW-1185">Reference proteome</keyword>
<proteinExistence type="predicted"/>
<evidence type="ECO:0000313" key="1">
    <source>
        <dbReference type="EMBL" id="KAF4949181.1"/>
    </source>
</evidence>
<name>A0A8H4T0N9_9HYPO</name>
<comment type="caution">
    <text evidence="1">The sequence shown here is derived from an EMBL/GenBank/DDBJ whole genome shotgun (WGS) entry which is preliminary data.</text>
</comment>
<sequence>MAPIAAVRADHTYWQCMSRANGDFCPVNKMFQHGRDKEGRAIRKPVQKCPGCNQVRGRGTVALRSNWEDIGRLEGYAARGEEIWVYTKPNDVDLDGPIVDRTVDKFTEGDVIDEEEANGN</sequence>
<dbReference type="Proteomes" id="UP000604273">
    <property type="component" value="Unassembled WGS sequence"/>
</dbReference>
<protein>
    <submittedName>
        <fullName evidence="1">Uncharacterized protein</fullName>
    </submittedName>
</protein>
<dbReference type="EMBL" id="JABFAI010000245">
    <property type="protein sequence ID" value="KAF4949181.1"/>
    <property type="molecule type" value="Genomic_DNA"/>
</dbReference>
<accession>A0A8H4T0N9</accession>
<evidence type="ECO:0000313" key="2">
    <source>
        <dbReference type="Proteomes" id="UP000604273"/>
    </source>
</evidence>
<reference evidence="1" key="1">
    <citation type="journal article" date="2020" name="BMC Genomics">
        <title>Correction to: Identification and distribution of gene clusters required for synthesis of sphingolipid metabolism inhibitors in diverse species of the filamentous fungus Fusarium.</title>
        <authorList>
            <person name="Kim H.S."/>
            <person name="Lohmar J.M."/>
            <person name="Busman M."/>
            <person name="Brown D.W."/>
            <person name="Naumann T.A."/>
            <person name="Divon H.H."/>
            <person name="Lysoe E."/>
            <person name="Uhlig S."/>
            <person name="Proctor R.H."/>
        </authorList>
    </citation>
    <scope>NUCLEOTIDE SEQUENCE</scope>
    <source>
        <strain evidence="1">NRRL 45417</strain>
    </source>
</reference>
<dbReference type="AlphaFoldDB" id="A0A8H4T0N9"/>
<reference evidence="1" key="2">
    <citation type="submission" date="2020-05" db="EMBL/GenBank/DDBJ databases">
        <authorList>
            <person name="Kim H.-S."/>
            <person name="Proctor R.H."/>
            <person name="Brown D.W."/>
        </authorList>
    </citation>
    <scope>NUCLEOTIDE SEQUENCE</scope>
    <source>
        <strain evidence="1">NRRL 45417</strain>
    </source>
</reference>
<gene>
    <name evidence="1" type="ORF">FGADI_9098</name>
</gene>
<organism evidence="1 2">
    <name type="scientific">Fusarium gaditjirri</name>
    <dbReference type="NCBI Taxonomy" id="282569"/>
    <lineage>
        <taxon>Eukaryota</taxon>
        <taxon>Fungi</taxon>
        <taxon>Dikarya</taxon>
        <taxon>Ascomycota</taxon>
        <taxon>Pezizomycotina</taxon>
        <taxon>Sordariomycetes</taxon>
        <taxon>Hypocreomycetidae</taxon>
        <taxon>Hypocreales</taxon>
        <taxon>Nectriaceae</taxon>
        <taxon>Fusarium</taxon>
        <taxon>Fusarium nisikadoi species complex</taxon>
    </lineage>
</organism>
<dbReference type="OrthoDB" id="5001819at2759"/>